<accession>A0A4V1WQF7</accession>
<reference evidence="3" key="1">
    <citation type="journal article" date="2019" name="bioRxiv">
        <title>Genomics, evolutionary history and diagnostics of the Alternaria alternata species group including apple and Asian pear pathotypes.</title>
        <authorList>
            <person name="Armitage A.D."/>
            <person name="Cockerton H.M."/>
            <person name="Sreenivasaprasad S."/>
            <person name="Woodhall J.W."/>
            <person name="Lane C.R."/>
            <person name="Harrison R.J."/>
            <person name="Clarkson J.P."/>
        </authorList>
    </citation>
    <scope>NUCLEOTIDE SEQUENCE [LARGE SCALE GENOMIC DNA]</scope>
    <source>
        <strain evidence="3">FERA 1177</strain>
    </source>
</reference>
<dbReference type="EMBL" id="PDXD01000042">
    <property type="protein sequence ID" value="RYN70267.1"/>
    <property type="molecule type" value="Genomic_DNA"/>
</dbReference>
<evidence type="ECO:0000256" key="1">
    <source>
        <dbReference type="SAM" id="MobiDB-lite"/>
    </source>
</evidence>
<evidence type="ECO:0000313" key="2">
    <source>
        <dbReference type="EMBL" id="RYN70267.1"/>
    </source>
</evidence>
<protein>
    <submittedName>
        <fullName evidence="2">Uncharacterized protein</fullName>
    </submittedName>
</protein>
<gene>
    <name evidence="2" type="ORF">AA0117_g10647</name>
</gene>
<name>A0A4V1WQF7_ALTAL</name>
<evidence type="ECO:0000313" key="3">
    <source>
        <dbReference type="Proteomes" id="UP000291422"/>
    </source>
</evidence>
<organism evidence="2 3">
    <name type="scientific">Alternaria alternata</name>
    <name type="common">Alternaria rot fungus</name>
    <name type="synonym">Torula alternata</name>
    <dbReference type="NCBI Taxonomy" id="5599"/>
    <lineage>
        <taxon>Eukaryota</taxon>
        <taxon>Fungi</taxon>
        <taxon>Dikarya</taxon>
        <taxon>Ascomycota</taxon>
        <taxon>Pezizomycotina</taxon>
        <taxon>Dothideomycetes</taxon>
        <taxon>Pleosporomycetidae</taxon>
        <taxon>Pleosporales</taxon>
        <taxon>Pleosporineae</taxon>
        <taxon>Pleosporaceae</taxon>
        <taxon>Alternaria</taxon>
        <taxon>Alternaria sect. Alternaria</taxon>
        <taxon>Alternaria alternata complex</taxon>
    </lineage>
</organism>
<dbReference type="Proteomes" id="UP000291422">
    <property type="component" value="Unassembled WGS sequence"/>
</dbReference>
<feature type="region of interest" description="Disordered" evidence="1">
    <location>
        <begin position="1"/>
        <end position="47"/>
    </location>
</feature>
<feature type="compositionally biased region" description="Basic and acidic residues" evidence="1">
    <location>
        <begin position="18"/>
        <end position="31"/>
    </location>
</feature>
<dbReference type="VEuPathDB" id="FungiDB:CC77DRAFT_579990"/>
<sequence>MTLRPASGSAEMSDEEMLPEHDEISNDEENKTTQSLEGPVSKVAGDRCRRRKVSLVEQKRNTIRAGY</sequence>
<dbReference type="AlphaFoldDB" id="A0A4V1WQF7"/>
<proteinExistence type="predicted"/>
<comment type="caution">
    <text evidence="2">The sequence shown here is derived from an EMBL/GenBank/DDBJ whole genome shotgun (WGS) entry which is preliminary data.</text>
</comment>